<evidence type="ECO:0000313" key="14">
    <source>
        <dbReference type="Proteomes" id="UP000704467"/>
    </source>
</evidence>
<feature type="transmembrane region" description="Helical" evidence="11">
    <location>
        <begin position="7"/>
        <end position="26"/>
    </location>
</feature>
<feature type="transmembrane region" description="Helical" evidence="11">
    <location>
        <begin position="38"/>
        <end position="63"/>
    </location>
</feature>
<dbReference type="RefSeq" id="WP_138785504.1">
    <property type="nucleotide sequence ID" value="NZ_JBHEEQ010000006.1"/>
</dbReference>
<dbReference type="SUPFAM" id="SSF103481">
    <property type="entry name" value="Multidrug resistance efflux transporter EmrE"/>
    <property type="match status" value="1"/>
</dbReference>
<dbReference type="PANTHER" id="PTHR30561:SF9">
    <property type="entry name" value="4-AMINO-4-DEOXY-L-ARABINOSE-PHOSPHOUNDECAPRENOL FLIPPASE SUBUNIT ARNF-RELATED"/>
    <property type="match status" value="1"/>
</dbReference>
<dbReference type="Pfam" id="PF00892">
    <property type="entry name" value="EamA"/>
    <property type="match status" value="1"/>
</dbReference>
<organism evidence="13 14">
    <name type="scientific">Brucella haematophila</name>
    <dbReference type="NCBI Taxonomy" id="419474"/>
    <lineage>
        <taxon>Bacteria</taxon>
        <taxon>Pseudomonadati</taxon>
        <taxon>Pseudomonadota</taxon>
        <taxon>Alphaproteobacteria</taxon>
        <taxon>Hyphomicrobiales</taxon>
        <taxon>Brucellaceae</taxon>
        <taxon>Brucella/Ochrobactrum group</taxon>
        <taxon>Brucella</taxon>
    </lineage>
</organism>
<evidence type="ECO:0000256" key="11">
    <source>
        <dbReference type="SAM" id="Phobius"/>
    </source>
</evidence>
<dbReference type="Gene3D" id="1.10.3730.20">
    <property type="match status" value="1"/>
</dbReference>
<evidence type="ECO:0000259" key="12">
    <source>
        <dbReference type="Pfam" id="PF00892"/>
    </source>
</evidence>
<evidence type="ECO:0000256" key="2">
    <source>
        <dbReference type="ARBA" id="ARBA00022475"/>
    </source>
</evidence>
<dbReference type="Proteomes" id="UP000704467">
    <property type="component" value="Unassembled WGS sequence"/>
</dbReference>
<keyword evidence="2" id="KW-1003">Cell membrane</keyword>
<keyword evidence="4" id="KW-0997">Cell inner membrane</keyword>
<feature type="domain" description="EamA" evidence="12">
    <location>
        <begin position="48"/>
        <end position="118"/>
    </location>
</feature>
<sequence length="132" mass="14513">MKSHVSLWIAIPVFNTLAQIFVKFAAEQLDQITTTGLGWAIAAATSPWMLAAVAVEIACFFFWMKVLADFDLSKAFPISAISYVAVLAASWFWFQEPTNLLQITGSVLILSGVWLVSTAEQVDAELSEPELK</sequence>
<gene>
    <name evidence="13" type="ORF">HED55_24970</name>
</gene>
<feature type="transmembrane region" description="Helical" evidence="11">
    <location>
        <begin position="75"/>
        <end position="94"/>
    </location>
</feature>
<keyword evidence="9" id="KW-0443">Lipid metabolism</keyword>
<dbReference type="PANTHER" id="PTHR30561">
    <property type="entry name" value="SMR FAMILY PROTON-DEPENDENT DRUG EFFLUX TRANSPORTER SUGE"/>
    <property type="match status" value="1"/>
</dbReference>
<evidence type="ECO:0000256" key="5">
    <source>
        <dbReference type="ARBA" id="ARBA00022556"/>
    </source>
</evidence>
<keyword evidence="6 11" id="KW-0812">Transmembrane</keyword>
<accession>A0ABX1DQL2</accession>
<evidence type="ECO:0000256" key="1">
    <source>
        <dbReference type="ARBA" id="ARBA00004651"/>
    </source>
</evidence>
<evidence type="ECO:0000256" key="3">
    <source>
        <dbReference type="ARBA" id="ARBA00022516"/>
    </source>
</evidence>
<comment type="caution">
    <text evidence="13">The sequence shown here is derived from an EMBL/GenBank/DDBJ whole genome shotgun (WGS) entry which is preliminary data.</text>
</comment>
<evidence type="ECO:0000256" key="7">
    <source>
        <dbReference type="ARBA" id="ARBA00022985"/>
    </source>
</evidence>
<keyword evidence="14" id="KW-1185">Reference proteome</keyword>
<keyword evidence="3" id="KW-0444">Lipid biosynthesis</keyword>
<keyword evidence="10 11" id="KW-0472">Membrane</keyword>
<keyword evidence="5" id="KW-0441">Lipid A biosynthesis</keyword>
<evidence type="ECO:0000256" key="8">
    <source>
        <dbReference type="ARBA" id="ARBA00022989"/>
    </source>
</evidence>
<evidence type="ECO:0000256" key="10">
    <source>
        <dbReference type="ARBA" id="ARBA00023136"/>
    </source>
</evidence>
<dbReference type="InterPro" id="IPR037185">
    <property type="entry name" value="EmrE-like"/>
</dbReference>
<name>A0ABX1DQL2_9HYPH</name>
<keyword evidence="7" id="KW-0448">Lipopolysaccharide biosynthesis</keyword>
<dbReference type="EMBL" id="JAAVLN010000003">
    <property type="protein sequence ID" value="NKC05229.1"/>
    <property type="molecule type" value="Genomic_DNA"/>
</dbReference>
<keyword evidence="8 11" id="KW-1133">Transmembrane helix</keyword>
<reference evidence="13 14" key="1">
    <citation type="submission" date="2020-03" db="EMBL/GenBank/DDBJ databases">
        <title>Whole genome sequencing of clinical and environmental type strains of Ochrobactrum.</title>
        <authorList>
            <person name="Dharne M."/>
        </authorList>
    </citation>
    <scope>NUCLEOTIDE SEQUENCE [LARGE SCALE GENOMIC DNA]</scope>
    <source>
        <strain evidence="13 14">CIP 109452</strain>
    </source>
</reference>
<comment type="subcellular location">
    <subcellularLocation>
        <location evidence="1">Cell membrane</location>
        <topology evidence="1">Multi-pass membrane protein</topology>
    </subcellularLocation>
</comment>
<evidence type="ECO:0000313" key="13">
    <source>
        <dbReference type="EMBL" id="NKC05229.1"/>
    </source>
</evidence>
<evidence type="ECO:0000256" key="9">
    <source>
        <dbReference type="ARBA" id="ARBA00023098"/>
    </source>
</evidence>
<protein>
    <submittedName>
        <fullName evidence="13">EamA family transporter</fullName>
    </submittedName>
</protein>
<dbReference type="InterPro" id="IPR000390">
    <property type="entry name" value="Small_drug/metabolite_transptr"/>
</dbReference>
<evidence type="ECO:0000256" key="4">
    <source>
        <dbReference type="ARBA" id="ARBA00022519"/>
    </source>
</evidence>
<proteinExistence type="predicted"/>
<evidence type="ECO:0000256" key="6">
    <source>
        <dbReference type="ARBA" id="ARBA00022692"/>
    </source>
</evidence>
<dbReference type="InterPro" id="IPR000620">
    <property type="entry name" value="EamA_dom"/>
</dbReference>